<dbReference type="InterPro" id="IPR049166">
    <property type="entry name" value="GH39_cat"/>
</dbReference>
<dbReference type="InterPro" id="IPR051923">
    <property type="entry name" value="Glycosyl_Hydrolase_39"/>
</dbReference>
<accession>A0A4S4FQG4</accession>
<dbReference type="GO" id="GO:0004553">
    <property type="term" value="F:hydrolase activity, hydrolyzing O-glycosyl compounds"/>
    <property type="evidence" value="ECO:0007669"/>
    <property type="project" value="TreeGrafter"/>
</dbReference>
<comment type="caution">
    <text evidence="6">The sequence shown here is derived from an EMBL/GenBank/DDBJ whole genome shotgun (WGS) entry which is preliminary data.</text>
</comment>
<evidence type="ECO:0000259" key="5">
    <source>
        <dbReference type="Pfam" id="PF01229"/>
    </source>
</evidence>
<sequence length="497" mass="53950">MSPIDESSPSGAPASDPSPRLLVVDAGDETAFRPLNGVGGIPGPVEGYPQFPDMTPLWREAGVTVVRSFDWVSRLDTRNNPTSLFPNWDADVDDPASYNFAATDAWVEAVHSIDAEVMFTVASSIPSNKLPALDNDVYGRVVEHIVRHYSQGWAGGPSTPIRIYEFGDQPDLGPLHFGGRPEEFYAMYRAFCEAVRRVDPTLTVGGPANAFPLEADAPYREGFLRFVRENELPLDFFSFLWFTDGSRDPLDFRYVSADLRALLDRHGFTDTDLTLCYWNYLAVPSSSAPAAEKGAFQAATSIYLQDTVIDHAFFFRADSGRDPHYGFVDPGGVGTADDAPDERSRALALAGRALTGQRLAVTGGDESGLACAAGREGDVVRVLVANYVAPDSALIERAEDRFSFRIPIGAERIELGFALPPQRRELASAGVSSARIDIRNLPWSGRTVSVTRTSTTGAVDGPHEAQVSEAQVSDAGDIQLDVDLAPQSVFLVELQAR</sequence>
<dbReference type="Pfam" id="PF01229">
    <property type="entry name" value="Glyco_hydro_39"/>
    <property type="match status" value="1"/>
</dbReference>
<evidence type="ECO:0000313" key="6">
    <source>
        <dbReference type="EMBL" id="THG31626.1"/>
    </source>
</evidence>
<dbReference type="Proteomes" id="UP000309133">
    <property type="component" value="Unassembled WGS sequence"/>
</dbReference>
<dbReference type="EMBL" id="SSSM01000003">
    <property type="protein sequence ID" value="THG31626.1"/>
    <property type="molecule type" value="Genomic_DNA"/>
</dbReference>
<keyword evidence="3" id="KW-0326">Glycosidase</keyword>
<evidence type="ECO:0000256" key="1">
    <source>
        <dbReference type="ARBA" id="ARBA00008875"/>
    </source>
</evidence>
<feature type="compositionally biased region" description="Low complexity" evidence="4">
    <location>
        <begin position="7"/>
        <end position="19"/>
    </location>
</feature>
<evidence type="ECO:0000313" key="7">
    <source>
        <dbReference type="Proteomes" id="UP000309133"/>
    </source>
</evidence>
<dbReference type="RefSeq" id="WP_136426746.1">
    <property type="nucleotide sequence ID" value="NZ_SSSM01000003.1"/>
</dbReference>
<protein>
    <recommendedName>
        <fullName evidence="5">Glycosyl hydrolases family 39 N-terminal catalytic domain-containing protein</fullName>
    </recommendedName>
</protein>
<name>A0A4S4FQG4_9MICO</name>
<dbReference type="InterPro" id="IPR017853">
    <property type="entry name" value="GH"/>
</dbReference>
<organism evidence="6 7">
    <name type="scientific">Naasia lichenicola</name>
    <dbReference type="NCBI Taxonomy" id="2565933"/>
    <lineage>
        <taxon>Bacteria</taxon>
        <taxon>Bacillati</taxon>
        <taxon>Actinomycetota</taxon>
        <taxon>Actinomycetes</taxon>
        <taxon>Micrococcales</taxon>
        <taxon>Microbacteriaceae</taxon>
        <taxon>Naasia</taxon>
    </lineage>
</organism>
<reference evidence="6 7" key="1">
    <citation type="submission" date="2019-04" db="EMBL/GenBank/DDBJ databases">
        <authorList>
            <person name="Jiang L."/>
        </authorList>
    </citation>
    <scope>NUCLEOTIDE SEQUENCE [LARGE SCALE GENOMIC DNA]</scope>
    <source>
        <strain evidence="6 7">YIM 131853</strain>
    </source>
</reference>
<keyword evidence="2" id="KW-0378">Hydrolase</keyword>
<evidence type="ECO:0000256" key="4">
    <source>
        <dbReference type="SAM" id="MobiDB-lite"/>
    </source>
</evidence>
<comment type="similarity">
    <text evidence="1">Belongs to the glycosyl hydrolase 39 family.</text>
</comment>
<dbReference type="AlphaFoldDB" id="A0A4S4FQG4"/>
<dbReference type="OrthoDB" id="9776971at2"/>
<feature type="domain" description="Glycosyl hydrolases family 39 N-terminal catalytic" evidence="5">
    <location>
        <begin position="137"/>
        <end position="239"/>
    </location>
</feature>
<dbReference type="PANTHER" id="PTHR12631:SF10">
    <property type="entry name" value="BETA-XYLOSIDASE-LIKE PROTEIN-RELATED"/>
    <property type="match status" value="1"/>
</dbReference>
<feature type="region of interest" description="Disordered" evidence="4">
    <location>
        <begin position="1"/>
        <end position="20"/>
    </location>
</feature>
<keyword evidence="7" id="KW-1185">Reference proteome</keyword>
<dbReference type="PANTHER" id="PTHR12631">
    <property type="entry name" value="ALPHA-L-IDURONIDASE"/>
    <property type="match status" value="1"/>
</dbReference>
<proteinExistence type="inferred from homology"/>
<dbReference type="Gene3D" id="3.20.20.80">
    <property type="entry name" value="Glycosidases"/>
    <property type="match status" value="1"/>
</dbReference>
<dbReference type="SUPFAM" id="SSF51445">
    <property type="entry name" value="(Trans)glycosidases"/>
    <property type="match status" value="1"/>
</dbReference>
<gene>
    <name evidence="6" type="ORF">E6C64_06030</name>
</gene>
<evidence type="ECO:0000256" key="3">
    <source>
        <dbReference type="ARBA" id="ARBA00023295"/>
    </source>
</evidence>
<evidence type="ECO:0000256" key="2">
    <source>
        <dbReference type="ARBA" id="ARBA00022801"/>
    </source>
</evidence>